<organism evidence="3 4">
    <name type="scientific">Agrocybe pediades</name>
    <dbReference type="NCBI Taxonomy" id="84607"/>
    <lineage>
        <taxon>Eukaryota</taxon>
        <taxon>Fungi</taxon>
        <taxon>Dikarya</taxon>
        <taxon>Basidiomycota</taxon>
        <taxon>Agaricomycotina</taxon>
        <taxon>Agaricomycetes</taxon>
        <taxon>Agaricomycetidae</taxon>
        <taxon>Agaricales</taxon>
        <taxon>Agaricineae</taxon>
        <taxon>Strophariaceae</taxon>
        <taxon>Agrocybe</taxon>
    </lineage>
</organism>
<keyword evidence="2" id="KW-0812">Transmembrane</keyword>
<proteinExistence type="predicted"/>
<dbReference type="Proteomes" id="UP000521872">
    <property type="component" value="Unassembled WGS sequence"/>
</dbReference>
<dbReference type="AlphaFoldDB" id="A0A8H4R326"/>
<comment type="caution">
    <text evidence="3">The sequence shown here is derived from an EMBL/GenBank/DDBJ whole genome shotgun (WGS) entry which is preliminary data.</text>
</comment>
<keyword evidence="2" id="KW-0472">Membrane</keyword>
<gene>
    <name evidence="3" type="ORF">D9613_000190</name>
</gene>
<dbReference type="EMBL" id="JAACJL010000015">
    <property type="protein sequence ID" value="KAF4621429.1"/>
    <property type="molecule type" value="Genomic_DNA"/>
</dbReference>
<sequence length="388" mass="41717">MSASSLPLSSPATAATILESTIPPALFLLVPLFTIALALLALSHRPQQQDTTGGRARPQARVAYAFIALLAVLSAFAGALPLSHAESPQAEAVVQALLSSLLAVPVLHLGSTYSGKLLGLVHRSILVTTLSGATLLALLSPFLSTIPQYLPSALFLFYSLLAFPGLAWSLLRFLHPGSTKRTARPITIHISTQRTSLPLSISSSVASFSGTQALAEPKSNNIKERDRPIELAITLPKRKESHRSRFQERGLQDFEKSTEPETQQQIQKHKHERSLSSASSTSTITAVDHLSRATPNFPLISLTTPPRAAYTSAYIPTLGPTGTQEHLYRFPVEHIGQNNNEDEASGSTNLRTQLIHNRSRSLLVFLLAAQLTLLVGYSCAVGASVSSE</sequence>
<feature type="transmembrane region" description="Helical" evidence="2">
    <location>
        <begin position="24"/>
        <end position="42"/>
    </location>
</feature>
<feature type="transmembrane region" description="Helical" evidence="2">
    <location>
        <begin position="92"/>
        <end position="113"/>
    </location>
</feature>
<accession>A0A8H4R326</accession>
<evidence type="ECO:0000313" key="3">
    <source>
        <dbReference type="EMBL" id="KAF4621429.1"/>
    </source>
</evidence>
<keyword evidence="2" id="KW-1133">Transmembrane helix</keyword>
<keyword evidence="4" id="KW-1185">Reference proteome</keyword>
<feature type="transmembrane region" description="Helical" evidence="2">
    <location>
        <begin position="62"/>
        <end position="80"/>
    </location>
</feature>
<feature type="transmembrane region" description="Helical" evidence="2">
    <location>
        <begin position="149"/>
        <end position="171"/>
    </location>
</feature>
<feature type="compositionally biased region" description="Basic and acidic residues" evidence="1">
    <location>
        <begin position="243"/>
        <end position="259"/>
    </location>
</feature>
<reference evidence="3 4" key="1">
    <citation type="submission" date="2019-12" db="EMBL/GenBank/DDBJ databases">
        <authorList>
            <person name="Floudas D."/>
            <person name="Bentzer J."/>
            <person name="Ahren D."/>
            <person name="Johansson T."/>
            <person name="Persson P."/>
            <person name="Tunlid A."/>
        </authorList>
    </citation>
    <scope>NUCLEOTIDE SEQUENCE [LARGE SCALE GENOMIC DNA]</scope>
    <source>
        <strain evidence="3 4">CBS 102.39</strain>
    </source>
</reference>
<name>A0A8H4R326_9AGAR</name>
<feature type="transmembrane region" description="Helical" evidence="2">
    <location>
        <begin position="362"/>
        <end position="385"/>
    </location>
</feature>
<feature type="transmembrane region" description="Helical" evidence="2">
    <location>
        <begin position="125"/>
        <end position="143"/>
    </location>
</feature>
<evidence type="ECO:0000256" key="1">
    <source>
        <dbReference type="SAM" id="MobiDB-lite"/>
    </source>
</evidence>
<evidence type="ECO:0000313" key="4">
    <source>
        <dbReference type="Proteomes" id="UP000521872"/>
    </source>
</evidence>
<protein>
    <submittedName>
        <fullName evidence="3">Uncharacterized protein</fullName>
    </submittedName>
</protein>
<feature type="region of interest" description="Disordered" evidence="1">
    <location>
        <begin position="237"/>
        <end position="281"/>
    </location>
</feature>
<evidence type="ECO:0000256" key="2">
    <source>
        <dbReference type="SAM" id="Phobius"/>
    </source>
</evidence>